<reference evidence="2 3" key="1">
    <citation type="journal article" date="2007" name="Science">
        <title>Genomic minimalism in the early diverging intestinal parasite Giardia lamblia.</title>
        <authorList>
            <person name="Morrison H.G."/>
            <person name="McArthur A.G."/>
            <person name="Gillin F.D."/>
            <person name="Aley S.B."/>
            <person name="Adam R.D."/>
            <person name="Olsen G.J."/>
            <person name="Best A.A."/>
            <person name="Cande W.Z."/>
            <person name="Chen F."/>
            <person name="Cipriano M.J."/>
            <person name="Davids B.J."/>
            <person name="Dawson S.C."/>
            <person name="Elmendorf H.G."/>
            <person name="Hehl A.B."/>
            <person name="Holder M.E."/>
            <person name="Huse S.M."/>
            <person name="Kim U.U."/>
            <person name="Lasek-Nesselquist E."/>
            <person name="Manning G."/>
            <person name="Nigam A."/>
            <person name="Nixon J.E."/>
            <person name="Palm D."/>
            <person name="Passamaneck N.E."/>
            <person name="Prabhu A."/>
            <person name="Reich C.I."/>
            <person name="Reiner D.S."/>
            <person name="Samuelson J."/>
            <person name="Svard S.G."/>
            <person name="Sogin M.L."/>
        </authorList>
    </citation>
    <scope>NUCLEOTIDE SEQUENCE [LARGE SCALE GENOMIC DNA]</scope>
    <source>
        <strain evidence="2 3">WB C6</strain>
    </source>
</reference>
<keyword evidence="3" id="KW-1185">Reference proteome</keyword>
<dbReference type="RefSeq" id="XP_001708641.1">
    <property type="nucleotide sequence ID" value="XM_001708589.1"/>
</dbReference>
<feature type="compositionally biased region" description="Polar residues" evidence="1">
    <location>
        <begin position="173"/>
        <end position="185"/>
    </location>
</feature>
<feature type="compositionally biased region" description="Polar residues" evidence="1">
    <location>
        <begin position="154"/>
        <end position="166"/>
    </location>
</feature>
<feature type="compositionally biased region" description="Basic and acidic residues" evidence="1">
    <location>
        <begin position="198"/>
        <end position="207"/>
    </location>
</feature>
<evidence type="ECO:0000313" key="3">
    <source>
        <dbReference type="Proteomes" id="UP000001548"/>
    </source>
</evidence>
<comment type="caution">
    <text evidence="2">The sequence shown here is derived from an EMBL/GenBank/DDBJ whole genome shotgun (WGS) entry which is preliminary data.</text>
</comment>
<accession>A8B8M5</accession>
<dbReference type="EMBL" id="AACB03000004">
    <property type="protein sequence ID" value="KAE8302428.1"/>
    <property type="molecule type" value="Genomic_DNA"/>
</dbReference>
<protein>
    <submittedName>
        <fullName evidence="2">Uncharacterized protein</fullName>
    </submittedName>
</protein>
<dbReference type="Proteomes" id="UP000001548">
    <property type="component" value="Unassembled WGS sequence"/>
</dbReference>
<dbReference type="HOGENOM" id="CLU_456692_0_0_1"/>
<dbReference type="GeneID" id="5701556"/>
<name>A8B8M5_GIAIC</name>
<gene>
    <name evidence="2" type="ORF">GL50803_0017404</name>
</gene>
<dbReference type="OMA" id="ANHEYNG"/>
<sequence length="598" mass="64537">MATLRQEKVDFITQKLAEAYTSRPRSTAFHGGSKPSDFYSMGLPSSLTKSMDTVHSRLASAKMTSINPKKSVSVLAEANHEYNGMDHNLFLAVHHSSNLNDDKRLESVIAARIKDSQRPISTTRPMGSAASTIGITSVYEQKAPDSARLFDGATASSHSRLSTKTIDSPAVSRPTSSLSQSGYTKGTVITVSREAHEAMEANREAHQDQLQTPAGGSRTDASLHKYRQGGSRSSSRRESRTGSRVPSAIRKSTALDIDALVVDDAHSGALQQITDADKQDVAVSPQESGSLTVLPYAPHVRPIQKHVTLNRLNDGLRILRETNMRYGLGNMEPNNRPIIANPALTVAGIVQPIQSVLTEQMMIASSDISLQMKEMTMAASGINFSKLSEQERDSLDTQYIAFGKIAKPPSVTAIAQLSEEDLAEFARRRSKSGARGSSAKSAMSGASARQRSAAIHMGYARISDKIKLEKAKLLKQQQHQEVGSASETRTGIKNTVSYQTATSLDGSQRLRGYSAAAASNMLSSTMVSAPELNSNVVQENVGPIQMSPEQEEFSMRVMASSVRRDSGFSPIYGFRPPNILSDNSSKARVDLSGCLGSC</sequence>
<feature type="compositionally biased region" description="Low complexity" evidence="1">
    <location>
        <begin position="433"/>
        <end position="447"/>
    </location>
</feature>
<feature type="region of interest" description="Disordered" evidence="1">
    <location>
        <begin position="426"/>
        <end position="447"/>
    </location>
</feature>
<evidence type="ECO:0000313" key="2">
    <source>
        <dbReference type="EMBL" id="KAE8302428.1"/>
    </source>
</evidence>
<dbReference type="KEGG" id="gla:GL50803_0017404"/>
<dbReference type="VEuPathDB" id="GiardiaDB:GL50803_17404"/>
<feature type="region of interest" description="Disordered" evidence="1">
    <location>
        <begin position="198"/>
        <end position="249"/>
    </location>
</feature>
<proteinExistence type="predicted"/>
<dbReference type="AlphaFoldDB" id="A8B8M5"/>
<feature type="region of interest" description="Disordered" evidence="1">
    <location>
        <begin position="153"/>
        <end position="185"/>
    </location>
</feature>
<evidence type="ECO:0000256" key="1">
    <source>
        <dbReference type="SAM" id="MobiDB-lite"/>
    </source>
</evidence>
<organism evidence="2 3">
    <name type="scientific">Giardia intestinalis (strain ATCC 50803 / WB clone C6)</name>
    <name type="common">Giardia lamblia</name>
    <dbReference type="NCBI Taxonomy" id="184922"/>
    <lineage>
        <taxon>Eukaryota</taxon>
        <taxon>Metamonada</taxon>
        <taxon>Diplomonadida</taxon>
        <taxon>Hexamitidae</taxon>
        <taxon>Giardiinae</taxon>
        <taxon>Giardia</taxon>
    </lineage>
</organism>